<evidence type="ECO:0000313" key="3">
    <source>
        <dbReference type="Proteomes" id="UP001596250"/>
    </source>
</evidence>
<accession>A0ABW1IQ19</accession>
<evidence type="ECO:0000256" key="1">
    <source>
        <dbReference type="SAM" id="SignalP"/>
    </source>
</evidence>
<dbReference type="EMBL" id="JBHSQV010000155">
    <property type="protein sequence ID" value="MFC5987197.1"/>
    <property type="molecule type" value="Genomic_DNA"/>
</dbReference>
<protein>
    <submittedName>
        <fullName evidence="2">Uncharacterized protein</fullName>
    </submittedName>
</protein>
<comment type="caution">
    <text evidence="2">The sequence shown here is derived from an EMBL/GenBank/DDBJ whole genome shotgun (WGS) entry which is preliminary data.</text>
</comment>
<sequence>MKFRFFLSLLLLFSMLSSVANAEDKLTFTQEDRSIYYFQVLGANIYRNPSETPKMHITKLDYSTGQYSLVEEIPLPELVIEDRSAMTFASLFINPDNNNEIFGNLSDKVFKFDYTLRKTEVLFSIENERIVDIYPAINMYVTSELSPYSDYKIYALDTQKLLHTATAYPVIKDYRSYVNKRGVDIQYEPKQGNLFVPEDTPYEIDSNGTIKYIPTNQRKDYAKSSFTQYFNNGYIYKETSRRGLFTTDEGSVKKFV</sequence>
<keyword evidence="1" id="KW-0732">Signal</keyword>
<dbReference type="RefSeq" id="WP_379894537.1">
    <property type="nucleotide sequence ID" value="NZ_CBCSCT010000049.1"/>
</dbReference>
<proteinExistence type="predicted"/>
<feature type="chain" id="PRO_5046289357" evidence="1">
    <location>
        <begin position="23"/>
        <end position="256"/>
    </location>
</feature>
<reference evidence="3" key="1">
    <citation type="journal article" date="2019" name="Int. J. Syst. Evol. Microbiol.">
        <title>The Global Catalogue of Microorganisms (GCM) 10K type strain sequencing project: providing services to taxonomists for standard genome sequencing and annotation.</title>
        <authorList>
            <consortium name="The Broad Institute Genomics Platform"/>
            <consortium name="The Broad Institute Genome Sequencing Center for Infectious Disease"/>
            <person name="Wu L."/>
            <person name="Ma J."/>
        </authorList>
    </citation>
    <scope>NUCLEOTIDE SEQUENCE [LARGE SCALE GENOMIC DNA]</scope>
    <source>
        <strain evidence="3">CCM 8749</strain>
    </source>
</reference>
<organism evidence="2 3">
    <name type="scientific">Marinicrinis lubricantis</name>
    <dbReference type="NCBI Taxonomy" id="2086470"/>
    <lineage>
        <taxon>Bacteria</taxon>
        <taxon>Bacillati</taxon>
        <taxon>Bacillota</taxon>
        <taxon>Bacilli</taxon>
        <taxon>Bacillales</taxon>
        <taxon>Paenibacillaceae</taxon>
    </lineage>
</organism>
<name>A0ABW1IQ19_9BACL</name>
<evidence type="ECO:0000313" key="2">
    <source>
        <dbReference type="EMBL" id="MFC5987197.1"/>
    </source>
</evidence>
<feature type="signal peptide" evidence="1">
    <location>
        <begin position="1"/>
        <end position="22"/>
    </location>
</feature>
<dbReference type="Proteomes" id="UP001596250">
    <property type="component" value="Unassembled WGS sequence"/>
</dbReference>
<keyword evidence="3" id="KW-1185">Reference proteome</keyword>
<gene>
    <name evidence="2" type="ORF">ACFPXP_12350</name>
</gene>